<accession>A0A6G0VQX1</accession>
<proteinExistence type="predicted"/>
<evidence type="ECO:0000313" key="1">
    <source>
        <dbReference type="EMBL" id="KAF0704276.1"/>
    </source>
</evidence>
<dbReference type="Proteomes" id="UP000478052">
    <property type="component" value="Unassembled WGS sequence"/>
</dbReference>
<comment type="caution">
    <text evidence="1">The sequence shown here is derived from an EMBL/GenBank/DDBJ whole genome shotgun (WGS) entry which is preliminary data.</text>
</comment>
<organism evidence="1 2">
    <name type="scientific">Aphis craccivora</name>
    <name type="common">Cowpea aphid</name>
    <dbReference type="NCBI Taxonomy" id="307492"/>
    <lineage>
        <taxon>Eukaryota</taxon>
        <taxon>Metazoa</taxon>
        <taxon>Ecdysozoa</taxon>
        <taxon>Arthropoda</taxon>
        <taxon>Hexapoda</taxon>
        <taxon>Insecta</taxon>
        <taxon>Pterygota</taxon>
        <taxon>Neoptera</taxon>
        <taxon>Paraneoptera</taxon>
        <taxon>Hemiptera</taxon>
        <taxon>Sternorrhyncha</taxon>
        <taxon>Aphidomorpha</taxon>
        <taxon>Aphidoidea</taxon>
        <taxon>Aphididae</taxon>
        <taxon>Aphidini</taxon>
        <taxon>Aphis</taxon>
        <taxon>Aphis</taxon>
    </lineage>
</organism>
<keyword evidence="2" id="KW-1185">Reference proteome</keyword>
<reference evidence="1 2" key="1">
    <citation type="submission" date="2019-08" db="EMBL/GenBank/DDBJ databases">
        <title>Whole genome of Aphis craccivora.</title>
        <authorList>
            <person name="Voronova N.V."/>
            <person name="Shulinski R.S."/>
            <person name="Bandarenka Y.V."/>
            <person name="Zhorov D.G."/>
            <person name="Warner D."/>
        </authorList>
    </citation>
    <scope>NUCLEOTIDE SEQUENCE [LARGE SCALE GENOMIC DNA]</scope>
    <source>
        <strain evidence="1">180601</strain>
        <tissue evidence="1">Whole Body</tissue>
    </source>
</reference>
<name>A0A6G0VQX1_APHCR</name>
<sequence>VTEKLIEFSHRINFTINKKKNQVPPNNNLMLTLKVSLYSFEQIDGFKYLGANKNTTNNIYNEIKLRINSSINKAYFSMYKMCSSRLLSKETLYNLFSMPDSNIQCETQETTHFYKENLTENSQTDLFKMIIPEGKTLGVGWSCLVSCQKSYKKHLNQKNTQNIKISTKRKASLKLVRLSEIGYLRNQKLKMIG</sequence>
<protein>
    <submittedName>
        <fullName evidence="1">Uncharacterized protein</fullName>
    </submittedName>
</protein>
<gene>
    <name evidence="1" type="ORF">FWK35_00029654</name>
</gene>
<feature type="non-terminal residue" evidence="1">
    <location>
        <position position="1"/>
    </location>
</feature>
<dbReference type="EMBL" id="VUJU01013601">
    <property type="protein sequence ID" value="KAF0704276.1"/>
    <property type="molecule type" value="Genomic_DNA"/>
</dbReference>
<dbReference type="AlphaFoldDB" id="A0A6G0VQX1"/>
<evidence type="ECO:0000313" key="2">
    <source>
        <dbReference type="Proteomes" id="UP000478052"/>
    </source>
</evidence>